<organism evidence="1">
    <name type="scientific">Minutocellus polymorphus</name>
    <dbReference type="NCBI Taxonomy" id="265543"/>
    <lineage>
        <taxon>Eukaryota</taxon>
        <taxon>Sar</taxon>
        <taxon>Stramenopiles</taxon>
        <taxon>Ochrophyta</taxon>
        <taxon>Bacillariophyta</taxon>
        <taxon>Mediophyceae</taxon>
        <taxon>Cymatosirophycidae</taxon>
        <taxon>Cymatosirales</taxon>
        <taxon>Cymatosiraceae</taxon>
        <taxon>Minutocellus</taxon>
    </lineage>
</organism>
<evidence type="ECO:0000313" key="1">
    <source>
        <dbReference type="EMBL" id="CAD8368084.1"/>
    </source>
</evidence>
<dbReference type="SUPFAM" id="SSF50998">
    <property type="entry name" value="Quinoprotein alcohol dehydrogenase-like"/>
    <property type="match status" value="1"/>
</dbReference>
<dbReference type="InterPro" id="IPR011047">
    <property type="entry name" value="Quinoprotein_ADH-like_sf"/>
</dbReference>
<name>A0A7S0AM13_9STRA</name>
<proteinExistence type="predicted"/>
<accession>A0A7S0AM13</accession>
<gene>
    <name evidence="1" type="ORF">MPOL1434_LOCUS4762</name>
</gene>
<sequence length="405" mass="45598">MWEHDGGIGFVHTGAGWKNRDFKGALYAFNSNGITKQSFSNEFWETPREMLADSINSTVWIRADERIKGFSIDEGRRFSTSYIFNFAEKKALKKASEPSGASKRRKIIESKDAEHGHAHLMVLGSSHVAYLDRGYLQTWKLDEANRHDGVRRLVDVLGIDDQIRQWPEDEVVNWKDCCWMDETGSAEVSRGCKPDSLRPVDIVKPSSIGYLPNDRLAFANACYDGAHFSNGQIRIYDHDLREVSCLAGMSSDGIDIVHRPTFGSASLVASDASCVKIFDLRTGKPEMTIKQGGVKCSIPIYADDGRFVLNNLYGGRGGMMWDVRQKKALYSLPIKADTVAWIPSWTEGGVRQPPKLILSNGEYYSFHDLWDVRDEDDRSFNERVAGTIWEELEEDGNKSGECSIM</sequence>
<reference evidence="1" key="1">
    <citation type="submission" date="2021-01" db="EMBL/GenBank/DDBJ databases">
        <authorList>
            <person name="Corre E."/>
            <person name="Pelletier E."/>
            <person name="Niang G."/>
            <person name="Scheremetjew M."/>
            <person name="Finn R."/>
            <person name="Kale V."/>
            <person name="Holt S."/>
            <person name="Cochrane G."/>
            <person name="Meng A."/>
            <person name="Brown T."/>
            <person name="Cohen L."/>
        </authorList>
    </citation>
    <scope>NUCLEOTIDE SEQUENCE</scope>
    <source>
        <strain evidence="1">CCMP3303</strain>
    </source>
</reference>
<dbReference type="AlphaFoldDB" id="A0A7S0AM13"/>
<dbReference type="EMBL" id="HBEJ01008066">
    <property type="protein sequence ID" value="CAD8368084.1"/>
    <property type="molecule type" value="Transcribed_RNA"/>
</dbReference>
<protein>
    <submittedName>
        <fullName evidence="1">Uncharacterized protein</fullName>
    </submittedName>
</protein>